<gene>
    <name evidence="1" type="ORF">Aau02nite_78650</name>
</gene>
<reference evidence="1" key="1">
    <citation type="submission" date="2021-03" db="EMBL/GenBank/DDBJ databases">
        <title>Whole genome shotgun sequence of Actinoplanes auranticolor NBRC 12245.</title>
        <authorList>
            <person name="Komaki H."/>
            <person name="Tamura T."/>
        </authorList>
    </citation>
    <scope>NUCLEOTIDE SEQUENCE</scope>
    <source>
        <strain evidence="1">NBRC 12245</strain>
    </source>
</reference>
<name>A0A919VWW1_9ACTN</name>
<accession>A0A919VWW1</accession>
<organism evidence="1 2">
    <name type="scientific">Actinoplanes auranticolor</name>
    <dbReference type="NCBI Taxonomy" id="47988"/>
    <lineage>
        <taxon>Bacteria</taxon>
        <taxon>Bacillati</taxon>
        <taxon>Actinomycetota</taxon>
        <taxon>Actinomycetes</taxon>
        <taxon>Micromonosporales</taxon>
        <taxon>Micromonosporaceae</taxon>
        <taxon>Actinoplanes</taxon>
    </lineage>
</organism>
<dbReference type="Proteomes" id="UP000681340">
    <property type="component" value="Unassembled WGS sequence"/>
</dbReference>
<sequence length="98" mass="10345">MEKLADRLESAADALITVDRSLSAHAASPGAFGADDEGAPGRLGRQLHDRWLAVLAARSQEAAAAAAQLTTLAADVRLTAKAYTETDDEAARRIRRGM</sequence>
<evidence type="ECO:0000313" key="1">
    <source>
        <dbReference type="EMBL" id="GIM77980.1"/>
    </source>
</evidence>
<dbReference type="EMBL" id="BOQL01000071">
    <property type="protein sequence ID" value="GIM77980.1"/>
    <property type="molecule type" value="Genomic_DNA"/>
</dbReference>
<keyword evidence="2" id="KW-1185">Reference proteome</keyword>
<comment type="caution">
    <text evidence="1">The sequence shown here is derived from an EMBL/GenBank/DDBJ whole genome shotgun (WGS) entry which is preliminary data.</text>
</comment>
<proteinExistence type="predicted"/>
<dbReference type="RefSeq" id="WP_212993682.1">
    <property type="nucleotide sequence ID" value="NZ_BAABEA010000021.1"/>
</dbReference>
<protein>
    <recommendedName>
        <fullName evidence="3">Excreted virulence factor EspC (Type VII ESX diderm)</fullName>
    </recommendedName>
</protein>
<evidence type="ECO:0000313" key="2">
    <source>
        <dbReference type="Proteomes" id="UP000681340"/>
    </source>
</evidence>
<evidence type="ECO:0008006" key="3">
    <source>
        <dbReference type="Google" id="ProtNLM"/>
    </source>
</evidence>
<dbReference type="AlphaFoldDB" id="A0A919VWW1"/>